<dbReference type="InterPro" id="IPR041715">
    <property type="entry name" value="HisRS-like_core"/>
</dbReference>
<dbReference type="GO" id="GO:0004821">
    <property type="term" value="F:histidine-tRNA ligase activity"/>
    <property type="evidence" value="ECO:0007669"/>
    <property type="project" value="TreeGrafter"/>
</dbReference>
<keyword evidence="13" id="KW-0808">Transferase</keyword>
<comment type="subunit">
    <text evidence="4">Homodimer.</text>
</comment>
<dbReference type="CDD" id="cd00773">
    <property type="entry name" value="HisRS-like_core"/>
    <property type="match status" value="1"/>
</dbReference>
<dbReference type="UniPathway" id="UPA00031">
    <property type="reaction ID" value="UER00006"/>
</dbReference>
<feature type="domain" description="Aminoacyl-transfer RNA synthetases class-II family profile" evidence="12">
    <location>
        <begin position="26"/>
        <end position="328"/>
    </location>
</feature>
<dbReference type="HAMAP" id="MF_00125">
    <property type="entry name" value="HisZ"/>
    <property type="match status" value="1"/>
</dbReference>
<dbReference type="RefSeq" id="WP_168059449.1">
    <property type="nucleotide sequence ID" value="NZ_VTOW01000002.1"/>
</dbReference>
<comment type="subunit">
    <text evidence="10">Heteromultimer composed of HisG and HisZ subunits.</text>
</comment>
<dbReference type="Gene3D" id="3.30.930.10">
    <property type="entry name" value="Bira Bifunctional Protein, Domain 2"/>
    <property type="match status" value="1"/>
</dbReference>
<dbReference type="PANTHER" id="PTHR43707:SF6">
    <property type="entry name" value="ATP PHOSPHORIBOSYLTRANSFERASE REGULATORY SUBUNIT"/>
    <property type="match status" value="1"/>
</dbReference>
<feature type="binding site" evidence="11">
    <location>
        <position position="115"/>
    </location>
    <ligand>
        <name>L-histidine</name>
        <dbReference type="ChEBI" id="CHEBI:57595"/>
    </ligand>
</feature>
<feature type="binding site" evidence="11">
    <location>
        <position position="129"/>
    </location>
    <ligand>
        <name>L-histidine</name>
        <dbReference type="ChEBI" id="CHEBI:57595"/>
    </ligand>
</feature>
<organism evidence="13 14">
    <name type="scientific">Candidatus Manganitrophus noduliformans</name>
    <dbReference type="NCBI Taxonomy" id="2606439"/>
    <lineage>
        <taxon>Bacteria</taxon>
        <taxon>Pseudomonadati</taxon>
        <taxon>Nitrospirota</taxon>
        <taxon>Nitrospiria</taxon>
        <taxon>Candidatus Troglogloeales</taxon>
        <taxon>Candidatus Manganitrophaceae</taxon>
        <taxon>Candidatus Manganitrophus</taxon>
    </lineage>
</organism>
<reference evidence="13 14" key="1">
    <citation type="journal article" date="2020" name="Nature">
        <title>Bacterial chemolithoautotrophy via manganese oxidation.</title>
        <authorList>
            <person name="Yu H."/>
            <person name="Leadbetter J.R."/>
        </authorList>
    </citation>
    <scope>NUCLEOTIDE SEQUENCE [LARGE SCALE GENOMIC DNA]</scope>
    <source>
        <strain evidence="13 14">Mn-1</strain>
    </source>
</reference>
<evidence type="ECO:0000256" key="11">
    <source>
        <dbReference type="PIRSR" id="PIRSR001549-1"/>
    </source>
</evidence>
<evidence type="ECO:0000259" key="12">
    <source>
        <dbReference type="PROSITE" id="PS50862"/>
    </source>
</evidence>
<evidence type="ECO:0000256" key="1">
    <source>
        <dbReference type="ARBA" id="ARBA00004496"/>
    </source>
</evidence>
<dbReference type="GO" id="GO:0000105">
    <property type="term" value="P:L-histidine biosynthetic process"/>
    <property type="evidence" value="ECO:0007669"/>
    <property type="project" value="UniProtKB-UniRule"/>
</dbReference>
<keyword evidence="6 10" id="KW-0963">Cytoplasm</keyword>
<dbReference type="Pfam" id="PF13393">
    <property type="entry name" value="tRNA-synt_His"/>
    <property type="match status" value="1"/>
</dbReference>
<evidence type="ECO:0000256" key="10">
    <source>
        <dbReference type="HAMAP-Rule" id="MF_00125"/>
    </source>
</evidence>
<dbReference type="EMBL" id="VTOW01000002">
    <property type="protein sequence ID" value="NKE71111.1"/>
    <property type="molecule type" value="Genomic_DNA"/>
</dbReference>
<dbReference type="AlphaFoldDB" id="A0A7X6IAV5"/>
<comment type="similarity">
    <text evidence="3 10">Belongs to the class-II aminoacyl-tRNA synthetase family. HisZ subfamily.</text>
</comment>
<dbReference type="GO" id="GO:0016757">
    <property type="term" value="F:glycosyltransferase activity"/>
    <property type="evidence" value="ECO:0007669"/>
    <property type="project" value="UniProtKB-KW"/>
</dbReference>
<gene>
    <name evidence="10 13" type="primary">hisZ</name>
    <name evidence="13" type="ORF">MNODULE_10225</name>
</gene>
<evidence type="ECO:0000256" key="8">
    <source>
        <dbReference type="ARBA" id="ARBA00023102"/>
    </source>
</evidence>
<keyword evidence="7 10" id="KW-0028">Amino-acid biosynthesis</keyword>
<feature type="binding site" evidence="11">
    <location>
        <position position="133"/>
    </location>
    <ligand>
        <name>L-histidine</name>
        <dbReference type="ChEBI" id="CHEBI:57595"/>
    </ligand>
</feature>
<evidence type="ECO:0000256" key="6">
    <source>
        <dbReference type="ARBA" id="ARBA00022490"/>
    </source>
</evidence>
<evidence type="ECO:0000256" key="3">
    <source>
        <dbReference type="ARBA" id="ARBA00005539"/>
    </source>
</evidence>
<dbReference type="SUPFAM" id="SSF55681">
    <property type="entry name" value="Class II aaRS and biotin synthetases"/>
    <property type="match status" value="1"/>
</dbReference>
<evidence type="ECO:0000313" key="14">
    <source>
        <dbReference type="Proteomes" id="UP000534783"/>
    </source>
</evidence>
<dbReference type="GO" id="GO:0005737">
    <property type="term" value="C:cytoplasm"/>
    <property type="evidence" value="ECO:0007669"/>
    <property type="project" value="UniProtKB-SubCell"/>
</dbReference>
<keyword evidence="8 10" id="KW-0368">Histidine biosynthesis</keyword>
<dbReference type="NCBIfam" id="TIGR00443">
    <property type="entry name" value="hisZ_biosyn_reg"/>
    <property type="match status" value="1"/>
</dbReference>
<dbReference type="InterPro" id="IPR045864">
    <property type="entry name" value="aa-tRNA-synth_II/BPL/LPL"/>
</dbReference>
<keyword evidence="13" id="KW-0328">Glycosyltransferase</keyword>
<comment type="subcellular location">
    <subcellularLocation>
        <location evidence="1 10">Cytoplasm</location>
    </subcellularLocation>
</comment>
<sequence>MKLPGKPRTMIPKGVATFLPEGTSRRREIERKILSLFSRWGYQEVITPIFEYLDVFSLGVGEELLNRAYKFVDRATGRMMVLRPDVTPQIARIAATLLNDQPLPIRLCYSANVFRHEEEHAGREREIHQIGGELIGPSNAEADAETISLAIEILQKLELKSFKIALGQMAFTRGILQPFESSPASFKRILGAVAKKDASLLEALLKEEKVGPKTRKQVLSLLDLFGGEEVFAAAKPLAVSPACKAGLRRLREVYEILKQAGHQEFLLIDLGEVRGFDYYTGTIFEIFAEGAGSELGGGGRYDHLLEKFGAPSSSTGFALHIERIQWALEQAAGSDGDYSSADFLVLHTAEGTSEAMSLSHQLRDAGYRVIRRNGFHGAVESYLSEARKQKVAKILLITGGRDKGIRSVDVRTGRQERRSHPDFLEWLRSS</sequence>
<comment type="caution">
    <text evidence="13">The sequence shown here is derived from an EMBL/GenBank/DDBJ whole genome shotgun (WGS) entry which is preliminary data.</text>
</comment>
<dbReference type="PIRSF" id="PIRSF001549">
    <property type="entry name" value="His-tRNA_synth"/>
    <property type="match status" value="1"/>
</dbReference>
<feature type="binding site" evidence="11">
    <location>
        <begin position="278"/>
        <end position="279"/>
    </location>
    <ligand>
        <name>L-histidine</name>
        <dbReference type="ChEBI" id="CHEBI:57595"/>
    </ligand>
</feature>
<dbReference type="PANTHER" id="PTHR43707">
    <property type="entry name" value="HISTIDYL-TRNA SYNTHETASE"/>
    <property type="match status" value="1"/>
</dbReference>
<evidence type="ECO:0000256" key="5">
    <source>
        <dbReference type="ARBA" id="ARBA00020397"/>
    </source>
</evidence>
<comment type="pathway">
    <text evidence="2 10">Amino-acid biosynthesis; L-histidine biosynthesis; L-histidine from 5-phospho-alpha-D-ribose 1-diphosphate: step 1/9.</text>
</comment>
<dbReference type="InterPro" id="IPR004516">
    <property type="entry name" value="HisRS/HisZ"/>
</dbReference>
<dbReference type="GO" id="GO:0006427">
    <property type="term" value="P:histidyl-tRNA aminoacylation"/>
    <property type="evidence" value="ECO:0007669"/>
    <property type="project" value="TreeGrafter"/>
</dbReference>
<dbReference type="PROSITE" id="PS50862">
    <property type="entry name" value="AA_TRNA_LIGASE_II"/>
    <property type="match status" value="1"/>
</dbReference>
<feature type="binding site" evidence="11">
    <location>
        <position position="274"/>
    </location>
    <ligand>
        <name>L-histidine</name>
        <dbReference type="ChEBI" id="CHEBI:57595"/>
    </ligand>
</feature>
<keyword evidence="14" id="KW-1185">Reference proteome</keyword>
<evidence type="ECO:0000256" key="9">
    <source>
        <dbReference type="ARBA" id="ARBA00025246"/>
    </source>
</evidence>
<name>A0A7X6IAV5_9BACT</name>
<accession>A0A7X6IAV5</accession>
<protein>
    <recommendedName>
        <fullName evidence="5 10">ATP phosphoribosyltransferase regulatory subunit</fullName>
    </recommendedName>
</protein>
<evidence type="ECO:0000256" key="4">
    <source>
        <dbReference type="ARBA" id="ARBA00011738"/>
    </source>
</evidence>
<feature type="binding site" evidence="11">
    <location>
        <begin position="85"/>
        <end position="87"/>
    </location>
    <ligand>
        <name>L-histidine</name>
        <dbReference type="ChEBI" id="CHEBI:57595"/>
    </ligand>
</feature>
<evidence type="ECO:0000313" key="13">
    <source>
        <dbReference type="EMBL" id="NKE71111.1"/>
    </source>
</evidence>
<dbReference type="InterPro" id="IPR006195">
    <property type="entry name" value="aa-tRNA-synth_II"/>
</dbReference>
<evidence type="ECO:0000256" key="2">
    <source>
        <dbReference type="ARBA" id="ARBA00004667"/>
    </source>
</evidence>
<evidence type="ECO:0000256" key="7">
    <source>
        <dbReference type="ARBA" id="ARBA00022605"/>
    </source>
</evidence>
<dbReference type="Proteomes" id="UP000534783">
    <property type="component" value="Unassembled WGS sequence"/>
</dbReference>
<dbReference type="InterPro" id="IPR004517">
    <property type="entry name" value="HisZ"/>
</dbReference>
<comment type="miscellaneous">
    <text evidence="10">This function is generally fulfilled by the C-terminal part of HisG, which is missing in some bacteria such as this one.</text>
</comment>
<comment type="function">
    <text evidence="9 10">Required for the first step of histidine biosynthesis. May allow the feedback regulation of ATP phosphoribosyltransferase activity by histidine.</text>
</comment>
<proteinExistence type="inferred from homology"/>